<keyword evidence="5" id="KW-1133">Transmembrane helix</keyword>
<evidence type="ECO:0000313" key="9">
    <source>
        <dbReference type="Proteomes" id="UP000054408"/>
    </source>
</evidence>
<dbReference type="GeneID" id="25569183"/>
<evidence type="ECO:0000313" key="8">
    <source>
        <dbReference type="EMBL" id="KNC55731.1"/>
    </source>
</evidence>
<organism evidence="8 9">
    <name type="scientific">Thecamonas trahens ATCC 50062</name>
    <dbReference type="NCBI Taxonomy" id="461836"/>
    <lineage>
        <taxon>Eukaryota</taxon>
        <taxon>Apusozoa</taxon>
        <taxon>Apusomonadida</taxon>
        <taxon>Apusomonadidae</taxon>
        <taxon>Thecamonas</taxon>
    </lineage>
</organism>
<evidence type="ECO:0000256" key="3">
    <source>
        <dbReference type="ARBA" id="ARBA00022475"/>
    </source>
</evidence>
<evidence type="ECO:0000256" key="7">
    <source>
        <dbReference type="ARBA" id="ARBA00023136"/>
    </source>
</evidence>
<evidence type="ECO:0000256" key="1">
    <source>
        <dbReference type="ARBA" id="ARBA00004651"/>
    </source>
</evidence>
<keyword evidence="7" id="KW-0472">Membrane</keyword>
<dbReference type="OMA" id="HSESHHI"/>
<name>A0A0L0DUJ9_THETB</name>
<keyword evidence="3" id="KW-1003">Cell membrane</keyword>
<dbReference type="InterPro" id="IPR044669">
    <property type="entry name" value="YneE/VCCN1/2-like"/>
</dbReference>
<proteinExistence type="predicted"/>
<keyword evidence="6" id="KW-0406">Ion transport</keyword>
<dbReference type="AlphaFoldDB" id="A0A0L0DUJ9"/>
<dbReference type="EMBL" id="GL349503">
    <property type="protein sequence ID" value="KNC55731.1"/>
    <property type="molecule type" value="Genomic_DNA"/>
</dbReference>
<evidence type="ECO:0000256" key="6">
    <source>
        <dbReference type="ARBA" id="ARBA00023065"/>
    </source>
</evidence>
<comment type="subcellular location">
    <subcellularLocation>
        <location evidence="1">Cell membrane</location>
        <topology evidence="1">Multi-pass membrane protein</topology>
    </subcellularLocation>
</comment>
<reference evidence="8 9" key="1">
    <citation type="submission" date="2010-05" db="EMBL/GenBank/DDBJ databases">
        <title>The Genome Sequence of Thecamonas trahens ATCC 50062.</title>
        <authorList>
            <consortium name="The Broad Institute Genome Sequencing Platform"/>
            <person name="Russ C."/>
            <person name="Cuomo C."/>
            <person name="Shea T."/>
            <person name="Young S.K."/>
            <person name="Zeng Q."/>
            <person name="Koehrsen M."/>
            <person name="Haas B."/>
            <person name="Borodovsky M."/>
            <person name="Guigo R."/>
            <person name="Alvarado L."/>
            <person name="Berlin A."/>
            <person name="Bochicchio J."/>
            <person name="Borenstein D."/>
            <person name="Chapman S."/>
            <person name="Chen Z."/>
            <person name="Freedman E."/>
            <person name="Gellesch M."/>
            <person name="Goldberg J."/>
            <person name="Griggs A."/>
            <person name="Gujja S."/>
            <person name="Heilman E."/>
            <person name="Heiman D."/>
            <person name="Hepburn T."/>
            <person name="Howarth C."/>
            <person name="Jen D."/>
            <person name="Larson L."/>
            <person name="Mehta T."/>
            <person name="Park D."/>
            <person name="Pearson M."/>
            <person name="Roberts A."/>
            <person name="Saif S."/>
            <person name="Shenoy N."/>
            <person name="Sisk P."/>
            <person name="Stolte C."/>
            <person name="Sykes S."/>
            <person name="Thomson T."/>
            <person name="Walk T."/>
            <person name="White J."/>
            <person name="Yandava C."/>
            <person name="Burger G."/>
            <person name="Gray M.W."/>
            <person name="Holland P.W.H."/>
            <person name="King N."/>
            <person name="Lang F.B.F."/>
            <person name="Roger A.J."/>
            <person name="Ruiz-Trillo I."/>
            <person name="Lander E."/>
            <person name="Nusbaum C."/>
        </authorList>
    </citation>
    <scope>NUCLEOTIDE SEQUENCE [LARGE SCALE GENOMIC DNA]</scope>
    <source>
        <strain evidence="8 9">ATCC 50062</strain>
    </source>
</reference>
<dbReference type="GO" id="GO:0005254">
    <property type="term" value="F:chloride channel activity"/>
    <property type="evidence" value="ECO:0007669"/>
    <property type="project" value="InterPro"/>
</dbReference>
<dbReference type="PANTHER" id="PTHR33281">
    <property type="entry name" value="UPF0187 PROTEIN YNEE"/>
    <property type="match status" value="1"/>
</dbReference>
<keyword evidence="9" id="KW-1185">Reference proteome</keyword>
<evidence type="ECO:0000256" key="2">
    <source>
        <dbReference type="ARBA" id="ARBA00022448"/>
    </source>
</evidence>
<dbReference type="PANTHER" id="PTHR33281:SF19">
    <property type="entry name" value="VOLTAGE-DEPENDENT ANION CHANNEL-FORMING PROTEIN YNEE"/>
    <property type="match status" value="1"/>
</dbReference>
<dbReference type="Pfam" id="PF25539">
    <property type="entry name" value="Bestrophin_2"/>
    <property type="match status" value="1"/>
</dbReference>
<dbReference type="GO" id="GO:0005886">
    <property type="term" value="C:plasma membrane"/>
    <property type="evidence" value="ECO:0007669"/>
    <property type="project" value="UniProtKB-SubCell"/>
</dbReference>
<dbReference type="RefSeq" id="XP_013752886.1">
    <property type="nucleotide sequence ID" value="XM_013897432.1"/>
</dbReference>
<dbReference type="Proteomes" id="UP000054408">
    <property type="component" value="Unassembled WGS sequence"/>
</dbReference>
<gene>
    <name evidence="8" type="ORF">AMSG_11127</name>
</gene>
<evidence type="ECO:0000256" key="4">
    <source>
        <dbReference type="ARBA" id="ARBA00022692"/>
    </source>
</evidence>
<accession>A0A0L0DUJ9</accession>
<sequence length="307" mass="32790">MSSSTLQRLAFPSLSVVAMSATAVTVYNTCLIDVINASAAGPVAAWGELALPALPFTLSSLVLGLLATFRTNAAHDRFNQARGAWGEVINASRDLLRQAAVWMPKDHAVERLRLARLVKAFPVALNFHLTTDGGHYLIKAQDADASPAIRAELAAELLDRVWPAGPDAEEDFARTLDVHAAGGNVPLMLLGEMAATVAAGAADGRAVDAVEMDKALQRLNTSLGRCERILKTPIPTSYTRHTSRFLTTWLNALPLALWPVLGAHGTIPASLAIAYALLGIEDIGVQIEEPFNMLPLRAYSHTVQAST</sequence>
<protein>
    <submittedName>
        <fullName evidence="8">UPF0187 protein</fullName>
    </submittedName>
</protein>
<keyword evidence="2" id="KW-0813">Transport</keyword>
<dbReference type="eggNOG" id="ENOG502QSQE">
    <property type="taxonomic scope" value="Eukaryota"/>
</dbReference>
<dbReference type="STRING" id="461836.A0A0L0DUJ9"/>
<keyword evidence="4" id="KW-0812">Transmembrane</keyword>
<evidence type="ECO:0000256" key="5">
    <source>
        <dbReference type="ARBA" id="ARBA00022989"/>
    </source>
</evidence>
<dbReference type="OrthoDB" id="42582at2759"/>